<sequence>MQLHAFILHLTRAEKRRENAKKLLENCGLAGEIWPAVDGSAMSSGDLETTVGAKLFQPTYPFPLKTGEIGCFLSHRQIWAEMQACNIEAALIIEDDAGIETDVLDAAIDLAQTHIQKLGYIQFQTRHHKGPSTLIDTSGSSALVVPQNTGLRTTAQMVSKQAAARLLALSETIDRPVDTFVQSHWHTGLRPAEIYPSGICDIADTLDGSTIQGGKKPFWEKVWREAARTHYRSAVSRLSRQSSAPQKGGLSNA</sequence>
<proteinExistence type="predicted"/>
<gene>
    <name evidence="3" type="ORF">PEL8287_01357</name>
</gene>
<dbReference type="Pfam" id="PF01755">
    <property type="entry name" value="Glyco_transf_25"/>
    <property type="match status" value="1"/>
</dbReference>
<evidence type="ECO:0000256" key="1">
    <source>
        <dbReference type="SAM" id="MobiDB-lite"/>
    </source>
</evidence>
<protein>
    <submittedName>
        <fullName evidence="3">Glycosyltransferase family 25 (LPS biosynthesis protein)</fullName>
    </submittedName>
</protein>
<dbReference type="RefSeq" id="WP_085891619.1">
    <property type="nucleotide sequence ID" value="NZ_FWFL01000003.1"/>
</dbReference>
<feature type="compositionally biased region" description="Polar residues" evidence="1">
    <location>
        <begin position="236"/>
        <end position="253"/>
    </location>
</feature>
<dbReference type="OrthoDB" id="259382at2"/>
<name>A0A1Y5S3Y5_9RHOB</name>
<evidence type="ECO:0000259" key="2">
    <source>
        <dbReference type="Pfam" id="PF01755"/>
    </source>
</evidence>
<dbReference type="Proteomes" id="UP000193827">
    <property type="component" value="Unassembled WGS sequence"/>
</dbReference>
<dbReference type="CDD" id="cd06532">
    <property type="entry name" value="Glyco_transf_25"/>
    <property type="match status" value="1"/>
</dbReference>
<evidence type="ECO:0000313" key="3">
    <source>
        <dbReference type="EMBL" id="SLN29515.1"/>
    </source>
</evidence>
<feature type="domain" description="Glycosyl transferase family 25" evidence="2">
    <location>
        <begin position="4"/>
        <end position="180"/>
    </location>
</feature>
<organism evidence="3 4">
    <name type="scientific">Roseovarius litorisediminis</name>
    <dbReference type="NCBI Taxonomy" id="1312363"/>
    <lineage>
        <taxon>Bacteria</taxon>
        <taxon>Pseudomonadati</taxon>
        <taxon>Pseudomonadota</taxon>
        <taxon>Alphaproteobacteria</taxon>
        <taxon>Rhodobacterales</taxon>
        <taxon>Roseobacteraceae</taxon>
        <taxon>Roseovarius</taxon>
    </lineage>
</organism>
<dbReference type="InterPro" id="IPR002654">
    <property type="entry name" value="Glyco_trans_25"/>
</dbReference>
<keyword evidence="3" id="KW-0808">Transferase</keyword>
<evidence type="ECO:0000313" key="4">
    <source>
        <dbReference type="Proteomes" id="UP000193827"/>
    </source>
</evidence>
<feature type="region of interest" description="Disordered" evidence="1">
    <location>
        <begin position="234"/>
        <end position="253"/>
    </location>
</feature>
<accession>A0A1Y5S3Y5</accession>
<dbReference type="GO" id="GO:0016740">
    <property type="term" value="F:transferase activity"/>
    <property type="evidence" value="ECO:0007669"/>
    <property type="project" value="UniProtKB-KW"/>
</dbReference>
<reference evidence="3 4" key="1">
    <citation type="submission" date="2017-03" db="EMBL/GenBank/DDBJ databases">
        <authorList>
            <person name="Afonso C.L."/>
            <person name="Miller P.J."/>
            <person name="Scott M.A."/>
            <person name="Spackman E."/>
            <person name="Goraichik I."/>
            <person name="Dimitrov K.M."/>
            <person name="Suarez D.L."/>
            <person name="Swayne D.E."/>
        </authorList>
    </citation>
    <scope>NUCLEOTIDE SEQUENCE [LARGE SCALE GENOMIC DNA]</scope>
    <source>
        <strain evidence="3 4">CECT 8287</strain>
    </source>
</reference>
<dbReference type="AlphaFoldDB" id="A0A1Y5S3Y5"/>
<keyword evidence="4" id="KW-1185">Reference proteome</keyword>
<dbReference type="EMBL" id="FWFL01000003">
    <property type="protein sequence ID" value="SLN29515.1"/>
    <property type="molecule type" value="Genomic_DNA"/>
</dbReference>